<gene>
    <name evidence="6" type="ORF">AX760_13620</name>
</gene>
<dbReference type="GO" id="GO:0003677">
    <property type="term" value="F:DNA binding"/>
    <property type="evidence" value="ECO:0007669"/>
    <property type="project" value="UniProtKB-KW"/>
</dbReference>
<dbReference type="InterPro" id="IPR050090">
    <property type="entry name" value="Tyrosine_recombinase_XerCD"/>
</dbReference>
<accession>A0A657LWS1</accession>
<organism evidence="6 7">
    <name type="scientific">Pararhizobium antarcticum</name>
    <dbReference type="NCBI Taxonomy" id="1798805"/>
    <lineage>
        <taxon>Bacteria</taxon>
        <taxon>Pseudomonadati</taxon>
        <taxon>Pseudomonadota</taxon>
        <taxon>Alphaproteobacteria</taxon>
        <taxon>Hyphomicrobiales</taxon>
        <taxon>Rhizobiaceae</taxon>
        <taxon>Rhizobium/Agrobacterium group</taxon>
        <taxon>Pararhizobium</taxon>
    </lineage>
</organism>
<evidence type="ECO:0000256" key="3">
    <source>
        <dbReference type="ARBA" id="ARBA00023125"/>
    </source>
</evidence>
<dbReference type="GO" id="GO:0006310">
    <property type="term" value="P:DNA recombination"/>
    <property type="evidence" value="ECO:0007669"/>
    <property type="project" value="UniProtKB-KW"/>
</dbReference>
<dbReference type="Gene3D" id="1.10.443.10">
    <property type="entry name" value="Intergrase catalytic core"/>
    <property type="match status" value="1"/>
</dbReference>
<evidence type="ECO:0000259" key="5">
    <source>
        <dbReference type="Pfam" id="PF20172"/>
    </source>
</evidence>
<sequence length="629" mass="70525">MSNQYRLHLHPNGYYYHRAKVPADIRHLYGKEIEQRSLRTRDYWDAVRRLSAVIVEVNDAFARFRTEHAGELAAFDRAIPCCATEQPVRIDVKRHAADFAKSIDAEEFVRRTAAFEHAAQNPRAFLDNLNLAACCQAPIHSLDDCEQDTLSVLREEHRLHIEVRIAAVTSARAAGDFRRWTAAVDERVPKIDMTQRAALVRAMIEAELKALAAWQDEPELMRHPSPLARTDRRVAAAVLVDAAEHSPRPLSGLPLMSVISEECFMTVGKEKNWSAKTDAARHNQIRQFLDICGDKSLSHYTQDDIRYLKATLFALPPQSHGKKEFKGLSKHQIAEKARERKIPGLSAESVRQVMTAANIVFGWARAEYDHTLLNIVQPMIPTPSSSGSKRGRREAFSVEELQRLFESPVFTGVESVGAWLKAGNVRMSDTGRFWVPLMALYSGARLMEAVQLLRRDVDCEDGIWFIDINDGPGAEAGKSVKNEASVRRVPVHPELVRLGFLDFVQTVEKDARLFPDIAIGSAAQRHRYASKLFSKLLVSADVKGPKKVWHSLRHSFEQACRDSGVDSAIMDQLQGHIQKGMRGVYGDGYKLPALYDGIKAIRYDGLNLSHIHPSEPEHGGRGIGATGRD</sequence>
<dbReference type="Proteomes" id="UP000182661">
    <property type="component" value="Unassembled WGS sequence"/>
</dbReference>
<evidence type="ECO:0000256" key="1">
    <source>
        <dbReference type="ARBA" id="ARBA00008857"/>
    </source>
</evidence>
<keyword evidence="2" id="KW-0229">DNA integration</keyword>
<dbReference type="InterPro" id="IPR013762">
    <property type="entry name" value="Integrase-like_cat_sf"/>
</dbReference>
<dbReference type="CDD" id="cd01184">
    <property type="entry name" value="INT_C_like_1"/>
    <property type="match status" value="1"/>
</dbReference>
<dbReference type="GO" id="GO:0015074">
    <property type="term" value="P:DNA integration"/>
    <property type="evidence" value="ECO:0007669"/>
    <property type="project" value="UniProtKB-KW"/>
</dbReference>
<protein>
    <recommendedName>
        <fullName evidence="5">DUF6538 domain-containing protein</fullName>
    </recommendedName>
</protein>
<comment type="caution">
    <text evidence="6">The sequence shown here is derived from an EMBL/GenBank/DDBJ whole genome shotgun (WGS) entry which is preliminary data.</text>
</comment>
<keyword evidence="3" id="KW-0238">DNA-binding</keyword>
<evidence type="ECO:0000313" key="6">
    <source>
        <dbReference type="EMBL" id="OJF99246.1"/>
    </source>
</evidence>
<evidence type="ECO:0000256" key="2">
    <source>
        <dbReference type="ARBA" id="ARBA00022908"/>
    </source>
</evidence>
<dbReference type="EMBL" id="LSRP01000072">
    <property type="protein sequence ID" value="OJF99246.1"/>
    <property type="molecule type" value="Genomic_DNA"/>
</dbReference>
<feature type="domain" description="DUF6538" evidence="5">
    <location>
        <begin position="7"/>
        <end position="66"/>
    </location>
</feature>
<comment type="similarity">
    <text evidence="1">Belongs to the 'phage' integrase family.</text>
</comment>
<dbReference type="PANTHER" id="PTHR30349">
    <property type="entry name" value="PHAGE INTEGRASE-RELATED"/>
    <property type="match status" value="1"/>
</dbReference>
<evidence type="ECO:0000313" key="7">
    <source>
        <dbReference type="Proteomes" id="UP000182661"/>
    </source>
</evidence>
<keyword evidence="7" id="KW-1185">Reference proteome</keyword>
<dbReference type="PANTHER" id="PTHR30349:SF41">
    <property type="entry name" value="INTEGRASE_RECOMBINASE PROTEIN MJ0367-RELATED"/>
    <property type="match status" value="1"/>
</dbReference>
<proteinExistence type="inferred from homology"/>
<reference evidence="6 7" key="1">
    <citation type="submission" date="2016-02" db="EMBL/GenBank/DDBJ databases">
        <title>Genome sequencing of a beta-galactosidase producing bacteria Rhizobium sp. 59.</title>
        <authorList>
            <person name="Wang D."/>
            <person name="Kot W."/>
            <person name="Qin Y."/>
            <person name="Hansen L."/>
            <person name="Naqvi K."/>
            <person name="Rensing C."/>
        </authorList>
    </citation>
    <scope>NUCLEOTIDE SEQUENCE [LARGE SCALE GENOMIC DNA]</scope>
    <source>
        <strain evidence="6 7">59</strain>
    </source>
</reference>
<keyword evidence="4" id="KW-0233">DNA recombination</keyword>
<dbReference type="Pfam" id="PF20172">
    <property type="entry name" value="DUF6538"/>
    <property type="match status" value="1"/>
</dbReference>
<name>A0A657LWS1_9HYPH</name>
<dbReference type="AlphaFoldDB" id="A0A657LWS1"/>
<dbReference type="InterPro" id="IPR011010">
    <property type="entry name" value="DNA_brk_join_enz"/>
</dbReference>
<evidence type="ECO:0000256" key="4">
    <source>
        <dbReference type="ARBA" id="ARBA00023172"/>
    </source>
</evidence>
<dbReference type="InterPro" id="IPR046668">
    <property type="entry name" value="DUF6538"/>
</dbReference>
<dbReference type="SUPFAM" id="SSF56349">
    <property type="entry name" value="DNA breaking-rejoining enzymes"/>
    <property type="match status" value="1"/>
</dbReference>